<keyword evidence="2" id="KW-1185">Reference proteome</keyword>
<dbReference type="EMBL" id="AP024525">
    <property type="protein sequence ID" value="BCT75278.1"/>
    <property type="molecule type" value="Genomic_DNA"/>
</dbReference>
<name>A0ABN6FHH7_SINCY</name>
<protein>
    <submittedName>
        <fullName evidence="1">Uncharacterized protein</fullName>
    </submittedName>
</protein>
<evidence type="ECO:0000313" key="1">
    <source>
        <dbReference type="EMBL" id="BCT75278.1"/>
    </source>
</evidence>
<gene>
    <name evidence="1" type="ORF">SCMU_11200</name>
</gene>
<dbReference type="Proteomes" id="UP001319861">
    <property type="component" value="Chromosome"/>
</dbReference>
<evidence type="ECO:0000313" key="2">
    <source>
        <dbReference type="Proteomes" id="UP001319861"/>
    </source>
</evidence>
<accession>A0ABN6FHH7</accession>
<proteinExistence type="predicted"/>
<organism evidence="1 2">
    <name type="scientific">Sinomonas cyclohexanicum</name>
    <name type="common">Corynebacterium cyclohexanicum</name>
    <dbReference type="NCBI Taxonomy" id="322009"/>
    <lineage>
        <taxon>Bacteria</taxon>
        <taxon>Bacillati</taxon>
        <taxon>Actinomycetota</taxon>
        <taxon>Actinomycetes</taxon>
        <taxon>Micrococcales</taxon>
        <taxon>Micrococcaceae</taxon>
        <taxon>Sinomonas</taxon>
    </lineage>
</organism>
<sequence length="121" mass="13415">MEEQDRRMYRHMIAGAASGLPTGSNLCLAVLRMGGWTESGWWEAVICRPDDVDDLMSGALVDGTHLTFDDRANLVVWLASIGATPAEPIPARWEDLAGFTCVVALQRDHDPQLQLPEERRP</sequence>
<reference evidence="1 2" key="1">
    <citation type="journal article" date="2021" name="J. Biosci. Bioeng.">
        <title>Identification and characterization of a chc gene cluster responsible for the aromatization pathway of cyclohexanecarboxylate degradation in Sinomonas cyclohexanicum ATCC 51369.</title>
        <authorList>
            <person name="Yamamoto T."/>
            <person name="Hasegawa Y."/>
            <person name="Lau P.C.K."/>
            <person name="Iwaki H."/>
        </authorList>
    </citation>
    <scope>NUCLEOTIDE SEQUENCE [LARGE SCALE GENOMIC DNA]</scope>
    <source>
        <strain evidence="1 2">ATCC 51369</strain>
    </source>
</reference>